<keyword evidence="1" id="KW-0472">Membrane</keyword>
<comment type="caution">
    <text evidence="2">The sequence shown here is derived from an EMBL/GenBank/DDBJ whole genome shotgun (WGS) entry which is preliminary data.</text>
</comment>
<feature type="transmembrane region" description="Helical" evidence="1">
    <location>
        <begin position="419"/>
        <end position="443"/>
    </location>
</feature>
<feature type="transmembrane region" description="Helical" evidence="1">
    <location>
        <begin position="383"/>
        <end position="407"/>
    </location>
</feature>
<evidence type="ECO:0000313" key="2">
    <source>
        <dbReference type="EMBL" id="ELZ11139.1"/>
    </source>
</evidence>
<feature type="transmembrane region" description="Helical" evidence="1">
    <location>
        <begin position="183"/>
        <end position="204"/>
    </location>
</feature>
<keyword evidence="1" id="KW-0812">Transmembrane</keyword>
<feature type="transmembrane region" description="Helical" evidence="1">
    <location>
        <begin position="319"/>
        <end position="338"/>
    </location>
</feature>
<proteinExistence type="predicted"/>
<reference evidence="2 3" key="1">
    <citation type="journal article" date="2014" name="PLoS Genet.">
        <title>Phylogenetically driven sequencing of extremely halophilic archaea reveals strategies for static and dynamic osmo-response.</title>
        <authorList>
            <person name="Becker E.A."/>
            <person name="Seitzer P.M."/>
            <person name="Tritt A."/>
            <person name="Larsen D."/>
            <person name="Krusor M."/>
            <person name="Yao A.I."/>
            <person name="Wu D."/>
            <person name="Madern D."/>
            <person name="Eisen J.A."/>
            <person name="Darling A.E."/>
            <person name="Facciotti M.T."/>
        </authorList>
    </citation>
    <scope>NUCLEOTIDE SEQUENCE [LARGE SCALE GENOMIC DNA]</scope>
    <source>
        <strain evidence="2 3">JCM 14624</strain>
    </source>
</reference>
<feature type="transmembrane region" description="Helical" evidence="1">
    <location>
        <begin position="474"/>
        <end position="495"/>
    </location>
</feature>
<feature type="transmembrane region" description="Helical" evidence="1">
    <location>
        <begin position="28"/>
        <end position="50"/>
    </location>
</feature>
<feature type="transmembrane region" description="Helical" evidence="1">
    <location>
        <begin position="507"/>
        <end position="527"/>
    </location>
</feature>
<keyword evidence="3" id="KW-1185">Reference proteome</keyword>
<dbReference type="Proteomes" id="UP000011560">
    <property type="component" value="Unassembled WGS sequence"/>
</dbReference>
<dbReference type="EMBL" id="AOIQ01000013">
    <property type="protein sequence ID" value="ELZ11139.1"/>
    <property type="molecule type" value="Genomic_DNA"/>
</dbReference>
<dbReference type="RefSeq" id="WP_007700244.1">
    <property type="nucleotide sequence ID" value="NZ_AOIQ01000013.1"/>
</dbReference>
<accession>M0BNE9</accession>
<name>M0BNE9_9EURY</name>
<gene>
    <name evidence="2" type="ORF">C479_07518</name>
</gene>
<dbReference type="OrthoDB" id="293659at2157"/>
<keyword evidence="1" id="KW-1133">Transmembrane helix</keyword>
<feature type="transmembrane region" description="Helical" evidence="1">
    <location>
        <begin position="141"/>
        <end position="162"/>
    </location>
</feature>
<feature type="transmembrane region" description="Helical" evidence="1">
    <location>
        <begin position="239"/>
        <end position="263"/>
    </location>
</feature>
<sequence length="542" mass="56835">MIDRPSLRKSVLVAWTEWRRDDRTFTRLFDGPAFAFAVVAVVGWFTYVFANAFLAGESTLPVPPWLLVGLAVADVVWQSGRLTLRRLQRLEPALLCPTVPVRIPVIGLLAFVYARLLVRIVPPVAGVAAGLGLAFESPALGLSMLLATPLAVAVLVAAGSTGRLASYAVGKRVIGGRPVYGSVRLLAGAVLALLAAIVVSVGVADRITIASPVELGGPDASSVIPFVQPAGASIGTLTIRWLVVVAIALVLVAILVLMAIALVGRLWRTDPVGSSTSLDTGSLLAPGKLDRLLGGRLSRSTLTFLRATLRVERRNPRGLLYPAYVLVFVSFVGFPVIALAGLPFALWVVLALGLSAGVVFAVDPIARVYRPLPMLLTTADARTFVGGPLVGTVVAAVSLLAVGFVPLGLLNDASVLETLLLALVGVGFATTTASVALALELAVPYDAYERAPTMFTDVPTYGERGLGSFRRMGASFLLASAVGVPAFLGNAAWVYEPLADLGIPVGATRLGSLALTISVAACGSWWASRLAVERYRAYRLDS</sequence>
<dbReference type="AlphaFoldDB" id="M0BNE9"/>
<feature type="transmembrane region" description="Helical" evidence="1">
    <location>
        <begin position="344"/>
        <end position="362"/>
    </location>
</feature>
<feature type="transmembrane region" description="Helical" evidence="1">
    <location>
        <begin position="62"/>
        <end position="80"/>
    </location>
</feature>
<evidence type="ECO:0000256" key="1">
    <source>
        <dbReference type="SAM" id="Phobius"/>
    </source>
</evidence>
<organism evidence="2 3">
    <name type="scientific">Halovivax asiaticus JCM 14624</name>
    <dbReference type="NCBI Taxonomy" id="1227490"/>
    <lineage>
        <taxon>Archaea</taxon>
        <taxon>Methanobacteriati</taxon>
        <taxon>Methanobacteriota</taxon>
        <taxon>Stenosarchaea group</taxon>
        <taxon>Halobacteria</taxon>
        <taxon>Halobacteriales</taxon>
        <taxon>Natrialbaceae</taxon>
        <taxon>Halovivax</taxon>
    </lineage>
</organism>
<evidence type="ECO:0000313" key="3">
    <source>
        <dbReference type="Proteomes" id="UP000011560"/>
    </source>
</evidence>
<protein>
    <submittedName>
        <fullName evidence="2">Uncharacterized protein</fullName>
    </submittedName>
</protein>